<comment type="caution">
    <text evidence="3">The sequence shown here is derived from an EMBL/GenBank/DDBJ whole genome shotgun (WGS) entry which is preliminary data.</text>
</comment>
<keyword evidence="1" id="KW-0472">Membrane</keyword>
<keyword evidence="1" id="KW-0812">Transmembrane</keyword>
<dbReference type="SUPFAM" id="SSF53300">
    <property type="entry name" value="vWA-like"/>
    <property type="match status" value="1"/>
</dbReference>
<dbReference type="Proteomes" id="UP000188820">
    <property type="component" value="Unassembled WGS sequence"/>
</dbReference>
<dbReference type="InterPro" id="IPR028087">
    <property type="entry name" value="Tad_N"/>
</dbReference>
<reference evidence="3 4" key="1">
    <citation type="submission" date="2016-10" db="EMBL/GenBank/DDBJ databases">
        <title>Rodentibacter gen. nov. and new species.</title>
        <authorList>
            <person name="Christensen H."/>
        </authorList>
    </citation>
    <scope>NUCLEOTIDE SEQUENCE [LARGE SCALE GENOMIC DNA]</scope>
    <source>
        <strain evidence="3 4">1998236014</strain>
    </source>
</reference>
<keyword evidence="4" id="KW-1185">Reference proteome</keyword>
<keyword evidence="1" id="KW-1133">Transmembrane helix</keyword>
<evidence type="ECO:0000259" key="2">
    <source>
        <dbReference type="Pfam" id="PF13400"/>
    </source>
</evidence>
<sequence>MRKKCFAIYCYRALKRFYHDESGVYAVMTALLAFPLLFLISFAVDGSGILLDKARLAQATDQGALVLVAENNGERDNKAHYDVLRQMPTKEEIDKAGGGKFAAQQHKRNLELVHGIVEYYLRSDKSDAKNEKSQPIIITKDFNYECEKREKKENPYARKEFVSCSVQGSVDRQFWLPWGQSTIDQSLLRAGRTEIDSGKTYALKEKGAIPVELMLVSDFSGSMSYRVEQDPDRDRKPPESDYNAKINILRRVVNQIQEILLPANTKRAEEVSPFNRIGFVTFAAGARQQNERQGCVLPYYGNSRLEKTIKAGLNHDFGGILDKYFEKYLDIQRTINQIYTFKGSNIAYPLRFNNSRYCLGDNDGKATSQAWFDKKNKDVTKALYGIRPLGGTAATAGMIIGANIMMNKNTDPNAEPSKLGSNTQRVMLVLSDGIDNRPNTKTLINLLGAGMCDAIRKQTDTLQDSSLKMQPTRIGFVAFGFSPTQDQVRAWKKCVGEYYYVANNEKELLESFKQIIGIEEEVGRSSSKKPVF</sequence>
<feature type="transmembrane region" description="Helical" evidence="1">
    <location>
        <begin position="24"/>
        <end position="44"/>
    </location>
</feature>
<gene>
    <name evidence="3" type="ORF">BKG89_05640</name>
</gene>
<dbReference type="EMBL" id="MLAA01000023">
    <property type="protein sequence ID" value="OOF69805.1"/>
    <property type="molecule type" value="Genomic_DNA"/>
</dbReference>
<evidence type="ECO:0000256" key="1">
    <source>
        <dbReference type="SAM" id="Phobius"/>
    </source>
</evidence>
<accession>A0ABX3L0G7</accession>
<evidence type="ECO:0000313" key="3">
    <source>
        <dbReference type="EMBL" id="OOF69805.1"/>
    </source>
</evidence>
<organism evidence="3 4">
    <name type="scientific">Rodentibacter caecimuris</name>
    <dbReference type="NCBI Taxonomy" id="1796644"/>
    <lineage>
        <taxon>Bacteria</taxon>
        <taxon>Pseudomonadati</taxon>
        <taxon>Pseudomonadota</taxon>
        <taxon>Gammaproteobacteria</taxon>
        <taxon>Pasteurellales</taxon>
        <taxon>Pasteurellaceae</taxon>
        <taxon>Rodentibacter</taxon>
    </lineage>
</organism>
<name>A0ABX3L0G7_9PAST</name>
<evidence type="ECO:0000313" key="4">
    <source>
        <dbReference type="Proteomes" id="UP000188820"/>
    </source>
</evidence>
<proteinExistence type="predicted"/>
<dbReference type="Gene3D" id="3.40.50.410">
    <property type="entry name" value="von Willebrand factor, type A domain"/>
    <property type="match status" value="1"/>
</dbReference>
<dbReference type="RefSeq" id="WP_077463209.1">
    <property type="nucleotide sequence ID" value="NZ_MLAA01000023.1"/>
</dbReference>
<protein>
    <recommendedName>
        <fullName evidence="2">Putative Flp pilus-assembly TadG-like N-terminal domain-containing protein</fullName>
    </recommendedName>
</protein>
<dbReference type="Pfam" id="PF13400">
    <property type="entry name" value="Tad"/>
    <property type="match status" value="1"/>
</dbReference>
<dbReference type="InterPro" id="IPR036465">
    <property type="entry name" value="vWFA_dom_sf"/>
</dbReference>
<feature type="domain" description="Putative Flp pilus-assembly TadG-like N-terminal" evidence="2">
    <location>
        <begin position="25"/>
        <end position="65"/>
    </location>
</feature>